<sequence>MPKLKQLDNQVYDAALDLGATPGYAFMKVILPQISPGIFTGFLLAMTMSIDDFVISFFTTGPGVSNLAITIYSMARKGVSPKINALLSLMFAGVILMLLVINNRMSRDNGRKENVV</sequence>
<evidence type="ECO:0000256" key="8">
    <source>
        <dbReference type="SAM" id="Phobius"/>
    </source>
</evidence>
<dbReference type="PANTHER" id="PTHR43848">
    <property type="entry name" value="PUTRESCINE TRANSPORT SYSTEM PERMEASE PROTEIN POTI"/>
    <property type="match status" value="1"/>
</dbReference>
<evidence type="ECO:0000256" key="5">
    <source>
        <dbReference type="ARBA" id="ARBA00022692"/>
    </source>
</evidence>
<comment type="subcellular location">
    <subcellularLocation>
        <location evidence="1">Cell membrane</location>
        <topology evidence="1">Multi-pass membrane protein</topology>
    </subcellularLocation>
</comment>
<dbReference type="CDD" id="cd06261">
    <property type="entry name" value="TM_PBP2"/>
    <property type="match status" value="1"/>
</dbReference>
<keyword evidence="5 8" id="KW-0812">Transmembrane</keyword>
<dbReference type="SUPFAM" id="SSF161098">
    <property type="entry name" value="MetI-like"/>
    <property type="match status" value="1"/>
</dbReference>
<protein>
    <recommendedName>
        <fullName evidence="9">ABC transmembrane type-1 domain-containing protein</fullName>
    </recommendedName>
</protein>
<dbReference type="GO" id="GO:0055085">
    <property type="term" value="P:transmembrane transport"/>
    <property type="evidence" value="ECO:0007669"/>
    <property type="project" value="InterPro"/>
</dbReference>
<feature type="transmembrane region" description="Helical" evidence="8">
    <location>
        <begin position="25"/>
        <end position="46"/>
    </location>
</feature>
<name>A0A645C8M1_9ZZZZ</name>
<dbReference type="GO" id="GO:0005886">
    <property type="term" value="C:plasma membrane"/>
    <property type="evidence" value="ECO:0007669"/>
    <property type="project" value="UniProtKB-SubCell"/>
</dbReference>
<evidence type="ECO:0000256" key="7">
    <source>
        <dbReference type="ARBA" id="ARBA00023136"/>
    </source>
</evidence>
<proteinExistence type="inferred from homology"/>
<dbReference type="InterPro" id="IPR000515">
    <property type="entry name" value="MetI-like"/>
</dbReference>
<dbReference type="Pfam" id="PF00528">
    <property type="entry name" value="BPD_transp_1"/>
    <property type="match status" value="1"/>
</dbReference>
<keyword evidence="3" id="KW-0813">Transport</keyword>
<dbReference type="EMBL" id="VSSQ01023796">
    <property type="protein sequence ID" value="MPM70934.1"/>
    <property type="molecule type" value="Genomic_DNA"/>
</dbReference>
<keyword evidence="6 8" id="KW-1133">Transmembrane helix</keyword>
<dbReference type="PROSITE" id="PS50928">
    <property type="entry name" value="ABC_TM1"/>
    <property type="match status" value="1"/>
</dbReference>
<evidence type="ECO:0000259" key="9">
    <source>
        <dbReference type="PROSITE" id="PS50928"/>
    </source>
</evidence>
<dbReference type="PANTHER" id="PTHR43848:SF2">
    <property type="entry name" value="PUTRESCINE TRANSPORT SYSTEM PERMEASE PROTEIN POTI"/>
    <property type="match status" value="1"/>
</dbReference>
<evidence type="ECO:0000256" key="4">
    <source>
        <dbReference type="ARBA" id="ARBA00022475"/>
    </source>
</evidence>
<dbReference type="InterPro" id="IPR051789">
    <property type="entry name" value="Bact_Polyamine_Transport"/>
</dbReference>
<evidence type="ECO:0000256" key="1">
    <source>
        <dbReference type="ARBA" id="ARBA00004651"/>
    </source>
</evidence>
<gene>
    <name evidence="10" type="ORF">SDC9_117896</name>
</gene>
<evidence type="ECO:0000256" key="6">
    <source>
        <dbReference type="ARBA" id="ARBA00022989"/>
    </source>
</evidence>
<keyword evidence="7 8" id="KW-0472">Membrane</keyword>
<dbReference type="Gene3D" id="1.10.3720.10">
    <property type="entry name" value="MetI-like"/>
    <property type="match status" value="1"/>
</dbReference>
<dbReference type="InterPro" id="IPR035906">
    <property type="entry name" value="MetI-like_sf"/>
</dbReference>
<comment type="caution">
    <text evidence="10">The sequence shown here is derived from an EMBL/GenBank/DDBJ whole genome shotgun (WGS) entry which is preliminary data.</text>
</comment>
<evidence type="ECO:0000256" key="2">
    <source>
        <dbReference type="ARBA" id="ARBA00007069"/>
    </source>
</evidence>
<comment type="similarity">
    <text evidence="2">Belongs to the binding-protein-dependent transport system permease family. CysTW subfamily.</text>
</comment>
<feature type="domain" description="ABC transmembrane type-1" evidence="9">
    <location>
        <begin position="1"/>
        <end position="102"/>
    </location>
</feature>
<organism evidence="10">
    <name type="scientific">bioreactor metagenome</name>
    <dbReference type="NCBI Taxonomy" id="1076179"/>
    <lineage>
        <taxon>unclassified sequences</taxon>
        <taxon>metagenomes</taxon>
        <taxon>ecological metagenomes</taxon>
    </lineage>
</organism>
<accession>A0A645C8M1</accession>
<evidence type="ECO:0000256" key="3">
    <source>
        <dbReference type="ARBA" id="ARBA00022448"/>
    </source>
</evidence>
<feature type="transmembrane region" description="Helical" evidence="8">
    <location>
        <begin position="53"/>
        <end position="73"/>
    </location>
</feature>
<feature type="transmembrane region" description="Helical" evidence="8">
    <location>
        <begin position="85"/>
        <end position="102"/>
    </location>
</feature>
<evidence type="ECO:0000313" key="10">
    <source>
        <dbReference type="EMBL" id="MPM70934.1"/>
    </source>
</evidence>
<dbReference type="AlphaFoldDB" id="A0A645C8M1"/>
<reference evidence="10" key="1">
    <citation type="submission" date="2019-08" db="EMBL/GenBank/DDBJ databases">
        <authorList>
            <person name="Kucharzyk K."/>
            <person name="Murdoch R.W."/>
            <person name="Higgins S."/>
            <person name="Loffler F."/>
        </authorList>
    </citation>
    <scope>NUCLEOTIDE SEQUENCE</scope>
</reference>
<keyword evidence="4" id="KW-1003">Cell membrane</keyword>